<name>C7Q129_CATAD</name>
<proteinExistence type="predicted"/>
<dbReference type="EMBL" id="CP001700">
    <property type="protein sequence ID" value="ACU71704.1"/>
    <property type="molecule type" value="Genomic_DNA"/>
</dbReference>
<organism evidence="2 3">
    <name type="scientific">Catenulispora acidiphila (strain DSM 44928 / JCM 14897 / NBRC 102108 / NRRL B-24433 / ID139908)</name>
    <dbReference type="NCBI Taxonomy" id="479433"/>
    <lineage>
        <taxon>Bacteria</taxon>
        <taxon>Bacillati</taxon>
        <taxon>Actinomycetota</taxon>
        <taxon>Actinomycetes</taxon>
        <taxon>Catenulisporales</taxon>
        <taxon>Catenulisporaceae</taxon>
        <taxon>Catenulispora</taxon>
    </lineage>
</organism>
<dbReference type="HOGENOM" id="CLU_2599571_0_0_11"/>
<gene>
    <name evidence="2" type="ordered locus">Caci_2791</name>
</gene>
<feature type="region of interest" description="Disordered" evidence="1">
    <location>
        <begin position="19"/>
        <end position="79"/>
    </location>
</feature>
<evidence type="ECO:0000313" key="2">
    <source>
        <dbReference type="EMBL" id="ACU71704.1"/>
    </source>
</evidence>
<dbReference type="AlphaFoldDB" id="C7Q129"/>
<evidence type="ECO:0000313" key="3">
    <source>
        <dbReference type="Proteomes" id="UP000000851"/>
    </source>
</evidence>
<dbReference type="InParanoid" id="C7Q129"/>
<feature type="compositionally biased region" description="Low complexity" evidence="1">
    <location>
        <begin position="48"/>
        <end position="58"/>
    </location>
</feature>
<protein>
    <submittedName>
        <fullName evidence="2">Uncharacterized protein</fullName>
    </submittedName>
</protein>
<dbReference type="Proteomes" id="UP000000851">
    <property type="component" value="Chromosome"/>
</dbReference>
<reference evidence="2 3" key="1">
    <citation type="journal article" date="2009" name="Stand. Genomic Sci.">
        <title>Complete genome sequence of Catenulispora acidiphila type strain (ID 139908).</title>
        <authorList>
            <person name="Copeland A."/>
            <person name="Lapidus A."/>
            <person name="Glavina Del Rio T."/>
            <person name="Nolan M."/>
            <person name="Lucas S."/>
            <person name="Chen F."/>
            <person name="Tice H."/>
            <person name="Cheng J.F."/>
            <person name="Bruce D."/>
            <person name="Goodwin L."/>
            <person name="Pitluck S."/>
            <person name="Mikhailova N."/>
            <person name="Pati A."/>
            <person name="Ivanova N."/>
            <person name="Mavromatis K."/>
            <person name="Chen A."/>
            <person name="Palaniappan K."/>
            <person name="Chain P."/>
            <person name="Land M."/>
            <person name="Hauser L."/>
            <person name="Chang Y.J."/>
            <person name="Jeffries C.D."/>
            <person name="Chertkov O."/>
            <person name="Brettin T."/>
            <person name="Detter J.C."/>
            <person name="Han C."/>
            <person name="Ali Z."/>
            <person name="Tindall B.J."/>
            <person name="Goker M."/>
            <person name="Bristow J."/>
            <person name="Eisen J.A."/>
            <person name="Markowitz V."/>
            <person name="Hugenholtz P."/>
            <person name="Kyrpides N.C."/>
            <person name="Klenk H.P."/>
        </authorList>
    </citation>
    <scope>NUCLEOTIDE SEQUENCE [LARGE SCALE GENOMIC DNA]</scope>
    <source>
        <strain evidence="3">DSM 44928 / JCM 14897 / NBRC 102108 / NRRL B-24433 / ID139908</strain>
    </source>
</reference>
<keyword evidence="3" id="KW-1185">Reference proteome</keyword>
<sequence>MLLLDDRGFDTDDFLAKIPVSAGSDSPTPPAGARSADLGFEAGTVLTPAESSSPSASPGIRTSRCVPPSGSGYSFHAGP</sequence>
<dbReference type="KEGG" id="cai:Caci_2791"/>
<accession>C7Q129</accession>
<evidence type="ECO:0000256" key="1">
    <source>
        <dbReference type="SAM" id="MobiDB-lite"/>
    </source>
</evidence>